<dbReference type="Ensembl" id="ENSSANT00000033951.1">
    <property type="protein sequence ID" value="ENSSANP00000031890.1"/>
    <property type="gene ID" value="ENSSANG00000016182.1"/>
</dbReference>
<accession>A0A671MMS7</accession>
<dbReference type="PANTHER" id="PTHR31545:SF4">
    <property type="entry name" value="SPEEDY PROTEIN A"/>
    <property type="match status" value="1"/>
</dbReference>
<protein>
    <submittedName>
        <fullName evidence="4">WD repeat-containing protein 43-like</fullName>
    </submittedName>
</protein>
<dbReference type="PANTHER" id="PTHR31545">
    <property type="entry name" value="SEEDY PROTEIN A/C FAMILY MEMBER"/>
    <property type="match status" value="1"/>
</dbReference>
<dbReference type="GO" id="GO:0019901">
    <property type="term" value="F:protein kinase binding"/>
    <property type="evidence" value="ECO:0007669"/>
    <property type="project" value="InterPro"/>
</dbReference>
<evidence type="ECO:0000256" key="1">
    <source>
        <dbReference type="ARBA" id="ARBA00010932"/>
    </source>
</evidence>
<sequence length="290" mass="33293">MIKLSRPWAETAPSGPAHSLHIRRGPRRTRPNTAARNQPDSAHQPRRKTPGPTLLIQRQEMAAFFRLFGGFSRTAASESLPKCHLVHPYLLAMTFVYFRRARFSITEHSRMNFFLALYLANTMEEDEEETKYEIFPWALGKSWRKHFPRFLKQRDQLWARIEYRAAVSRQCCEEVMAIVPSHFIWQRERAEHHSGAQRLYHNREEILIPRGPSASPEPCFLCAKTSALPVPRPFSIGAHSSSVPLEAIAHKAQASHGPSKKTKAQHTCNCKTKSGRDACQDHSMDWISEE</sequence>
<reference evidence="4" key="1">
    <citation type="submission" date="2025-08" db="UniProtKB">
        <authorList>
            <consortium name="Ensembl"/>
        </authorList>
    </citation>
    <scope>IDENTIFICATION</scope>
</reference>
<dbReference type="Pfam" id="PF11357">
    <property type="entry name" value="Spy1"/>
    <property type="match status" value="1"/>
</dbReference>
<keyword evidence="5" id="KW-1185">Reference proteome</keyword>
<proteinExistence type="inferred from homology"/>
<evidence type="ECO:0000256" key="2">
    <source>
        <dbReference type="ARBA" id="ARBA00023306"/>
    </source>
</evidence>
<feature type="compositionally biased region" description="Polar residues" evidence="3">
    <location>
        <begin position="31"/>
        <end position="41"/>
    </location>
</feature>
<evidence type="ECO:0000256" key="3">
    <source>
        <dbReference type="SAM" id="MobiDB-lite"/>
    </source>
</evidence>
<comment type="similarity">
    <text evidence="1">Belongs to the Speedy/Ringo family.</text>
</comment>
<name>A0A671MMS7_9TELE</name>
<feature type="region of interest" description="Disordered" evidence="3">
    <location>
        <begin position="1"/>
        <end position="52"/>
    </location>
</feature>
<evidence type="ECO:0000313" key="4">
    <source>
        <dbReference type="Ensembl" id="ENSSANP00000031890.1"/>
    </source>
</evidence>
<gene>
    <name evidence="4" type="primary">LOC107654885</name>
</gene>
<reference evidence="4" key="2">
    <citation type="submission" date="2025-09" db="UniProtKB">
        <authorList>
            <consortium name="Ensembl"/>
        </authorList>
    </citation>
    <scope>IDENTIFICATION</scope>
</reference>
<dbReference type="InterPro" id="IPR020984">
    <property type="entry name" value="Speedy"/>
</dbReference>
<dbReference type="AlphaFoldDB" id="A0A671MMS7"/>
<dbReference type="InterPro" id="IPR052316">
    <property type="entry name" value="Speedy-Ringo_regulator"/>
</dbReference>
<feature type="compositionally biased region" description="Basic residues" evidence="3">
    <location>
        <begin position="20"/>
        <end position="30"/>
    </location>
</feature>
<evidence type="ECO:0000313" key="5">
    <source>
        <dbReference type="Proteomes" id="UP000472260"/>
    </source>
</evidence>
<dbReference type="Proteomes" id="UP000472260">
    <property type="component" value="Unassembled WGS sequence"/>
</dbReference>
<organism evidence="4 5">
    <name type="scientific">Sinocyclocheilus anshuiensis</name>
    <dbReference type="NCBI Taxonomy" id="1608454"/>
    <lineage>
        <taxon>Eukaryota</taxon>
        <taxon>Metazoa</taxon>
        <taxon>Chordata</taxon>
        <taxon>Craniata</taxon>
        <taxon>Vertebrata</taxon>
        <taxon>Euteleostomi</taxon>
        <taxon>Actinopterygii</taxon>
        <taxon>Neopterygii</taxon>
        <taxon>Teleostei</taxon>
        <taxon>Ostariophysi</taxon>
        <taxon>Cypriniformes</taxon>
        <taxon>Cyprinidae</taxon>
        <taxon>Cyprininae</taxon>
        <taxon>Sinocyclocheilus</taxon>
    </lineage>
</organism>
<keyword evidence="2" id="KW-0131">Cell cycle</keyword>